<dbReference type="RefSeq" id="WP_055185272.1">
    <property type="nucleotide sequence ID" value="NZ_CYXN01000003.1"/>
</dbReference>
<proteinExistence type="predicted"/>
<protein>
    <submittedName>
        <fullName evidence="2">Uncharacterized protein</fullName>
    </submittedName>
</protein>
<keyword evidence="1" id="KW-1133">Transmembrane helix</keyword>
<sequence>MSNLGLYQWFTTTAKKVGGPAKLIGMFISGGAIVGGTAGSVLTNKYRDIKDKKELKTLGTYSVTKDAEIMKIKLVLKTGDQVTVLAADDDSILIVKNEDRDNPYFVSADFLMDCSDYKRK</sequence>
<reference evidence="2 3" key="1">
    <citation type="submission" date="2015-09" db="EMBL/GenBank/DDBJ databases">
        <authorList>
            <consortium name="Pathogen Informatics"/>
        </authorList>
    </citation>
    <scope>NUCLEOTIDE SEQUENCE [LARGE SCALE GENOMIC DNA]</scope>
    <source>
        <strain evidence="2 3">2789STDY5834970</strain>
    </source>
</reference>
<evidence type="ECO:0000313" key="2">
    <source>
        <dbReference type="EMBL" id="CUM81718.1"/>
    </source>
</evidence>
<organism evidence="2 3">
    <name type="scientific">Faecalibacterium prausnitzii</name>
    <dbReference type="NCBI Taxonomy" id="853"/>
    <lineage>
        <taxon>Bacteria</taxon>
        <taxon>Bacillati</taxon>
        <taxon>Bacillota</taxon>
        <taxon>Clostridia</taxon>
        <taxon>Eubacteriales</taxon>
        <taxon>Oscillospiraceae</taxon>
        <taxon>Faecalibacterium</taxon>
    </lineage>
</organism>
<evidence type="ECO:0000313" key="3">
    <source>
        <dbReference type="Proteomes" id="UP000095649"/>
    </source>
</evidence>
<dbReference type="OrthoDB" id="2056174at2"/>
<dbReference type="AlphaFoldDB" id="A0A173RX66"/>
<dbReference type="Proteomes" id="UP000095649">
    <property type="component" value="Unassembled WGS sequence"/>
</dbReference>
<dbReference type="EMBL" id="CYXN01000003">
    <property type="protein sequence ID" value="CUM81718.1"/>
    <property type="molecule type" value="Genomic_DNA"/>
</dbReference>
<accession>A0A173RX66</accession>
<feature type="transmembrane region" description="Helical" evidence="1">
    <location>
        <begin position="23"/>
        <end position="43"/>
    </location>
</feature>
<gene>
    <name evidence="2" type="ORF">ERS852582_00670</name>
</gene>
<keyword evidence="1" id="KW-0472">Membrane</keyword>
<keyword evidence="1" id="KW-0812">Transmembrane</keyword>
<name>A0A173RX66_9FIRM</name>
<evidence type="ECO:0000256" key="1">
    <source>
        <dbReference type="SAM" id="Phobius"/>
    </source>
</evidence>